<accession>A0A164ZM45</accession>
<gene>
    <name evidence="1" type="ORF">SISNIDRAFT_493113</name>
</gene>
<evidence type="ECO:0008006" key="3">
    <source>
        <dbReference type="Google" id="ProtNLM"/>
    </source>
</evidence>
<dbReference type="InterPro" id="IPR029058">
    <property type="entry name" value="AB_hydrolase_fold"/>
</dbReference>
<dbReference type="Gene3D" id="3.40.50.1820">
    <property type="entry name" value="alpha/beta hydrolase"/>
    <property type="match status" value="1"/>
</dbReference>
<reference evidence="1 2" key="1">
    <citation type="journal article" date="2016" name="Mol. Biol. Evol.">
        <title>Comparative Genomics of Early-Diverging Mushroom-Forming Fungi Provides Insights into the Origins of Lignocellulose Decay Capabilities.</title>
        <authorList>
            <person name="Nagy L.G."/>
            <person name="Riley R."/>
            <person name="Tritt A."/>
            <person name="Adam C."/>
            <person name="Daum C."/>
            <person name="Floudas D."/>
            <person name="Sun H."/>
            <person name="Yadav J.S."/>
            <person name="Pangilinan J."/>
            <person name="Larsson K.H."/>
            <person name="Matsuura K."/>
            <person name="Barry K."/>
            <person name="Labutti K."/>
            <person name="Kuo R."/>
            <person name="Ohm R.A."/>
            <person name="Bhattacharya S.S."/>
            <person name="Shirouzu T."/>
            <person name="Yoshinaga Y."/>
            <person name="Martin F.M."/>
            <person name="Grigoriev I.V."/>
            <person name="Hibbett D.S."/>
        </authorList>
    </citation>
    <scope>NUCLEOTIDE SEQUENCE [LARGE SCALE GENOMIC DNA]</scope>
    <source>
        <strain evidence="1 2">HHB9708</strain>
    </source>
</reference>
<protein>
    <recommendedName>
        <fullName evidence="3">Alpha/beta-hydrolase</fullName>
    </recommendedName>
</protein>
<dbReference type="Proteomes" id="UP000076722">
    <property type="component" value="Unassembled WGS sequence"/>
</dbReference>
<evidence type="ECO:0000313" key="1">
    <source>
        <dbReference type="EMBL" id="KZS97852.1"/>
    </source>
</evidence>
<dbReference type="SUPFAM" id="SSF53474">
    <property type="entry name" value="alpha/beta-Hydrolases"/>
    <property type="match status" value="1"/>
</dbReference>
<name>A0A164ZM45_9AGAM</name>
<dbReference type="PANTHER" id="PTHR43329">
    <property type="entry name" value="EPOXIDE HYDROLASE"/>
    <property type="match status" value="1"/>
</dbReference>
<keyword evidence="2" id="KW-1185">Reference proteome</keyword>
<dbReference type="STRING" id="1314777.A0A164ZM45"/>
<evidence type="ECO:0000313" key="2">
    <source>
        <dbReference type="Proteomes" id="UP000076722"/>
    </source>
</evidence>
<sequence length="205" mass="23495">MVNLAIPFYPPLPVLVSVNEMARRYPTLGYQAYFEQHQSTGEIESKLETFFSLIYQKVGVPGFEPIFKVGELRKRILEGGPKSEVPELWNKQDEEYYMKNFRALGMRGPLNYYRTTELRFEEEKGKPLVLPAHLPWMLIWGTLDDTCTTKHVANTKKWVPQLEDVRVENAGHWLMVENSEFVTGKIAGFIRAKVVASVAAGQSKL</sequence>
<dbReference type="AlphaFoldDB" id="A0A164ZM45"/>
<dbReference type="OrthoDB" id="284184at2759"/>
<organism evidence="1 2">
    <name type="scientific">Sistotremastrum niveocremeum HHB9708</name>
    <dbReference type="NCBI Taxonomy" id="1314777"/>
    <lineage>
        <taxon>Eukaryota</taxon>
        <taxon>Fungi</taxon>
        <taxon>Dikarya</taxon>
        <taxon>Basidiomycota</taxon>
        <taxon>Agaricomycotina</taxon>
        <taxon>Agaricomycetes</taxon>
        <taxon>Sistotremastrales</taxon>
        <taxon>Sistotremastraceae</taxon>
        <taxon>Sertulicium</taxon>
        <taxon>Sertulicium niveocremeum</taxon>
    </lineage>
</organism>
<dbReference type="EMBL" id="KV419396">
    <property type="protein sequence ID" value="KZS97852.1"/>
    <property type="molecule type" value="Genomic_DNA"/>
</dbReference>
<proteinExistence type="predicted"/>